<organism evidence="1 2">
    <name type="scientific">Georgenia daeguensis</name>
    <dbReference type="NCBI Taxonomy" id="908355"/>
    <lineage>
        <taxon>Bacteria</taxon>
        <taxon>Bacillati</taxon>
        <taxon>Actinomycetota</taxon>
        <taxon>Actinomycetes</taxon>
        <taxon>Micrococcales</taxon>
        <taxon>Bogoriellaceae</taxon>
        <taxon>Georgenia</taxon>
    </lineage>
</organism>
<name>A0ABP8EYI3_9MICO</name>
<dbReference type="Pfam" id="PF11387">
    <property type="entry name" value="DUF2795"/>
    <property type="match status" value="1"/>
</dbReference>
<dbReference type="Proteomes" id="UP001499841">
    <property type="component" value="Unassembled WGS sequence"/>
</dbReference>
<evidence type="ECO:0000313" key="1">
    <source>
        <dbReference type="EMBL" id="GAA4289056.1"/>
    </source>
</evidence>
<dbReference type="InterPro" id="IPR021527">
    <property type="entry name" value="DUF2795"/>
</dbReference>
<keyword evidence="2" id="KW-1185">Reference proteome</keyword>
<accession>A0ABP8EYI3</accession>
<protein>
    <recommendedName>
        <fullName evidence="3">DUF2795 domain-containing protein</fullName>
    </recommendedName>
</protein>
<sequence>MPVYKVTHVGKTDITLEADRVVSTGDYVRFERLAPEGAWKRVLQMPASSVRSVRRRVLEVGGARHFAPTEPLSVPAPPRRRWIVADRDDIDKIVERALRHGPRDHDEIVSFASAGGANPRVITALRALPPGTYRTAAEVRPFLPPVRAAS</sequence>
<dbReference type="RefSeq" id="WP_345043860.1">
    <property type="nucleotide sequence ID" value="NZ_BAABBA010000021.1"/>
</dbReference>
<dbReference type="EMBL" id="BAABBA010000021">
    <property type="protein sequence ID" value="GAA4289056.1"/>
    <property type="molecule type" value="Genomic_DNA"/>
</dbReference>
<evidence type="ECO:0008006" key="3">
    <source>
        <dbReference type="Google" id="ProtNLM"/>
    </source>
</evidence>
<gene>
    <name evidence="1" type="ORF">GCM10022262_34170</name>
</gene>
<reference evidence="2" key="1">
    <citation type="journal article" date="2019" name="Int. J. Syst. Evol. Microbiol.">
        <title>The Global Catalogue of Microorganisms (GCM) 10K type strain sequencing project: providing services to taxonomists for standard genome sequencing and annotation.</title>
        <authorList>
            <consortium name="The Broad Institute Genomics Platform"/>
            <consortium name="The Broad Institute Genome Sequencing Center for Infectious Disease"/>
            <person name="Wu L."/>
            <person name="Ma J."/>
        </authorList>
    </citation>
    <scope>NUCLEOTIDE SEQUENCE [LARGE SCALE GENOMIC DNA]</scope>
    <source>
        <strain evidence="2">JCM 17459</strain>
    </source>
</reference>
<evidence type="ECO:0000313" key="2">
    <source>
        <dbReference type="Proteomes" id="UP001499841"/>
    </source>
</evidence>
<comment type="caution">
    <text evidence="1">The sequence shown here is derived from an EMBL/GenBank/DDBJ whole genome shotgun (WGS) entry which is preliminary data.</text>
</comment>
<proteinExistence type="predicted"/>